<dbReference type="AlphaFoldDB" id="A8I482"/>
<dbReference type="eggNOG" id="COG4775">
    <property type="taxonomic scope" value="Bacteria"/>
</dbReference>
<reference evidence="12 13" key="6">
    <citation type="journal article" date="2011" name="Appl. Environ. Microbiol.">
        <title>Involvement of the azorhizobial chromosome partition gene (parA) in the onset of bacteroid differentiation during Sesbania rostrata stem nodule development.</title>
        <authorList>
            <person name="Liu CT."/>
            <person name="Lee KB."/>
            <person name="Wang YS."/>
            <person name="Peng MH."/>
            <person name="Lee KT."/>
            <person name="Suzuki S."/>
            <person name="Suzuki T."/>
            <person name="Oyaizu H."/>
        </authorList>
    </citation>
    <scope>NUCLEOTIDE SEQUENCE [LARGE SCALE GENOMIC DNA]</scope>
    <source>
        <strain evidence="13">ATCC 43989 / DSM 5975 / JCM 20966 / LMG 6465 / NBRC 14845 / NCIMB 13405 / ORS 571</strain>
    </source>
</reference>
<keyword evidence="3 8" id="KW-0812">Transmembrane</keyword>
<reference evidence="12 13" key="4">
    <citation type="journal article" date="2009" name="Appl. Environ. Microbiol.">
        <title>Comparative genome-wide transcriptional profiling of Azorhizobium caulinodans ORS571 grown under free-living and symbiotic conditions.</title>
        <authorList>
            <person name="Tsukada S."/>
            <person name="Aono T."/>
            <person name="Akiba N."/>
            <person name="Lee KB."/>
            <person name="Liu CT."/>
            <person name="Toyazaki H."/>
            <person name="Oyaizu H."/>
        </authorList>
    </citation>
    <scope>NUCLEOTIDE SEQUENCE [LARGE SCALE GENOMIC DNA]</scope>
    <source>
        <strain evidence="13">ATCC 43989 / DSM 5975 / JCM 20966 / LMG 6465 / NBRC 14845 / NCIMB 13405 / ORS 571</strain>
    </source>
</reference>
<evidence type="ECO:0000259" key="11">
    <source>
        <dbReference type="PROSITE" id="PS51779"/>
    </source>
</evidence>
<keyword evidence="5 8" id="KW-0677">Repeat</keyword>
<evidence type="ECO:0000256" key="10">
    <source>
        <dbReference type="SAM" id="Phobius"/>
    </source>
</evidence>
<dbReference type="InterPro" id="IPR000184">
    <property type="entry name" value="Bac_surfAg_D15"/>
</dbReference>
<dbReference type="GO" id="GO:0043165">
    <property type="term" value="P:Gram-negative-bacterium-type cell outer membrane assembly"/>
    <property type="evidence" value="ECO:0007669"/>
    <property type="project" value="UniProtKB-UniRule"/>
</dbReference>
<evidence type="ECO:0000256" key="7">
    <source>
        <dbReference type="ARBA" id="ARBA00023237"/>
    </source>
</evidence>
<feature type="domain" description="POTRA" evidence="11">
    <location>
        <begin position="155"/>
        <end position="232"/>
    </location>
</feature>
<keyword evidence="2 8" id="KW-1134">Transmembrane beta strand</keyword>
<evidence type="ECO:0000313" key="13">
    <source>
        <dbReference type="Proteomes" id="UP000000270"/>
    </source>
</evidence>
<name>A8I482_AZOC5</name>
<dbReference type="Pfam" id="PF07244">
    <property type="entry name" value="POTRA"/>
    <property type="match status" value="5"/>
</dbReference>
<keyword evidence="6 8" id="KW-0472">Membrane</keyword>
<dbReference type="EMBL" id="AP009384">
    <property type="protein sequence ID" value="BAF87699.1"/>
    <property type="molecule type" value="Genomic_DNA"/>
</dbReference>
<dbReference type="PIRSF" id="PIRSF006076">
    <property type="entry name" value="OM_assembly_OMP85"/>
    <property type="match status" value="1"/>
</dbReference>
<dbReference type="NCBIfam" id="TIGR03303">
    <property type="entry name" value="OM_YaeT"/>
    <property type="match status" value="1"/>
</dbReference>
<dbReference type="PANTHER" id="PTHR12815">
    <property type="entry name" value="SORTING AND ASSEMBLY MACHINERY SAMM50 PROTEIN FAMILY MEMBER"/>
    <property type="match status" value="1"/>
</dbReference>
<evidence type="ECO:0000256" key="5">
    <source>
        <dbReference type="ARBA" id="ARBA00022737"/>
    </source>
</evidence>
<feature type="transmembrane region" description="Helical" evidence="10">
    <location>
        <begin position="56"/>
        <end position="81"/>
    </location>
</feature>
<protein>
    <recommendedName>
        <fullName evidence="8 9">Outer membrane protein assembly factor BamA</fullName>
    </recommendedName>
</protein>
<keyword evidence="10" id="KW-1133">Transmembrane helix</keyword>
<reference evidence="12 13" key="1">
    <citation type="journal article" date="2007" name="Appl. Environ. Microbiol.">
        <title>Rhizobial factors required for stem nodule maturation and maintenance in Sesbania rostrata-Azorhizobium caulinodans ORS571 symbiosis.</title>
        <authorList>
            <person name="Suzuki S."/>
            <person name="Aono T."/>
            <person name="Lee KB."/>
            <person name="Suzuki T."/>
            <person name="Liu CT."/>
            <person name="Miwa H."/>
            <person name="Wakao S."/>
            <person name="Iki T."/>
            <person name="Oyaizu H."/>
        </authorList>
    </citation>
    <scope>NUCLEOTIDE SEQUENCE [LARGE SCALE GENOMIC DNA]</scope>
    <source>
        <strain evidence="13">ATCC 43989 / DSM 5975 / JCM 20966 / LMG 6465 / NBRC 14845 / NCIMB 13405 / ORS 571</strain>
    </source>
</reference>
<keyword evidence="13" id="KW-1185">Reference proteome</keyword>
<evidence type="ECO:0000256" key="6">
    <source>
        <dbReference type="ARBA" id="ARBA00023136"/>
    </source>
</evidence>
<evidence type="ECO:0000256" key="2">
    <source>
        <dbReference type="ARBA" id="ARBA00022452"/>
    </source>
</evidence>
<gene>
    <name evidence="8" type="primary">bamA</name>
    <name evidence="12" type="ordered locus">AZC_1701</name>
</gene>
<organism evidence="12 13">
    <name type="scientific">Azorhizobium caulinodans (strain ATCC 43989 / DSM 5975 / JCM 20966 / LMG 6465 / NBRC 14845 / NCIMB 13405 / ORS 571)</name>
    <dbReference type="NCBI Taxonomy" id="438753"/>
    <lineage>
        <taxon>Bacteria</taxon>
        <taxon>Pseudomonadati</taxon>
        <taxon>Pseudomonadota</taxon>
        <taxon>Alphaproteobacteria</taxon>
        <taxon>Hyphomicrobiales</taxon>
        <taxon>Xanthobacteraceae</taxon>
        <taxon>Azorhizobium</taxon>
    </lineage>
</organism>
<keyword evidence="7 8" id="KW-0998">Cell outer membrane</keyword>
<proteinExistence type="inferred from homology"/>
<evidence type="ECO:0000256" key="8">
    <source>
        <dbReference type="HAMAP-Rule" id="MF_01430"/>
    </source>
</evidence>
<dbReference type="STRING" id="438753.AZC_1701"/>
<dbReference type="HOGENOM" id="CLU_007664_1_2_5"/>
<comment type="subunit">
    <text evidence="8">Part of the Bam complex.</text>
</comment>
<feature type="domain" description="POTRA" evidence="11">
    <location>
        <begin position="408"/>
        <end position="481"/>
    </location>
</feature>
<comment type="subcellular location">
    <subcellularLocation>
        <location evidence="8">Cell outer membrane</location>
    </subcellularLocation>
    <subcellularLocation>
        <location evidence="1">Membrane</location>
    </subcellularLocation>
</comment>
<evidence type="ECO:0000256" key="1">
    <source>
        <dbReference type="ARBA" id="ARBA00004370"/>
    </source>
</evidence>
<dbReference type="GO" id="GO:0009279">
    <property type="term" value="C:cell outer membrane"/>
    <property type="evidence" value="ECO:0007669"/>
    <property type="project" value="UniProtKB-SubCell"/>
</dbReference>
<reference evidence="12 13" key="5">
    <citation type="journal article" date="2010" name="Appl. Environ. Microbiol.">
        <title>phrR-like gene praR of Azorhizobium caulinodans ORS571 is essential for symbiosis with Sesbania rostrata and is involved in expression of reb genes.</title>
        <authorList>
            <person name="Akiba N."/>
            <person name="Aono T."/>
            <person name="Toyazaki H."/>
            <person name="Sato S."/>
            <person name="Oyaizu H."/>
        </authorList>
    </citation>
    <scope>NUCLEOTIDE SEQUENCE [LARGE SCALE GENOMIC DNA]</scope>
    <source>
        <strain evidence="13">ATCC 43989 / DSM 5975 / JCM 20966 / LMG 6465 / NBRC 14845 / NCIMB 13405 / ORS 571</strain>
    </source>
</reference>
<comment type="function">
    <text evidence="8">Part of the outer membrane protein assembly complex, which is involved in assembly and insertion of beta-barrel proteins into the outer membrane.</text>
</comment>
<dbReference type="PROSITE" id="PS51779">
    <property type="entry name" value="POTRA"/>
    <property type="match status" value="4"/>
</dbReference>
<dbReference type="InterPro" id="IPR034746">
    <property type="entry name" value="POTRA"/>
</dbReference>
<dbReference type="KEGG" id="azc:AZC_1701"/>
<dbReference type="InterPro" id="IPR010827">
    <property type="entry name" value="BamA/TamA_POTRA"/>
</dbReference>
<sequence length="857" mass="93789">MAQRSREKRKPLLGRAFAVHGKGCKSASKVENPGVRPWVENNEFKVARHMTAPARVFVKLAAVLGIAFATAVTTTAGSMVVASPAMAQSASIVVQGNRRVDADTIRSYFNLKPGEGLTSAKIDDGVKALYATGLFADVRVSQQGGRTVVTVVENEVINKIAFEGNKKIKDEQLSGEIQSKERGPFSKALVQADTQRIVDLYRRTGRTDVKVNPVTIDRGNGRVDLVFEINEGEKTGVKDIKFVGNKAFSDWKLKDVISTTTTNWLSFLKSTDVYDADRVNADQELLRRFYLKNGYADFRIVSASAELDPGGAGYVITIVLDEGAQYKFGKVDVVSNIRDVPASSLRNALRVSDGQIYNAELVEKTVENLTIEVSKSGYAFAQVRPRGDRDFENKRINVTFVVEEGPRVYVERIEIRGNTRTRDWVIRREFDIGEGDAYNRVLVDRAERRLKNLGYFKTVKITNEPGSAPDRVILVVTVEDQPTGEFSISGGYSTADGFIGSVSLGEKNFLGRGQYVSISGSLGQYSQGAQFSFTEPYFLGYRVAAGFDLYWKETSANSYTVYDSQTIGGGVRLGLPITDEVTLALRYNLYQRELSLPNCTTFYGTALTAQNCGVSWAIIEAVQQGQTITSVVGYTLSFNGLDSNINPTSGLYAELKQDFAGLGGDVNFVRTTGDVRYYYPLIYDSILLLHGQAGYVSAWGGKDLQIMDNFFMGPNLVRGFAPSGIGPRDLANYNQDALGGTTYWGASAEVQFPLSFLPKDVGMKGAVFFDAGSVYGYTGPTTFASAGTANFTVCPSNSQNKMGAICVADDNVIRTSVGASLIWQSPFGPLRFDYAWALTKASYDDLQAFRFSGGTKF</sequence>
<evidence type="ECO:0000256" key="3">
    <source>
        <dbReference type="ARBA" id="ARBA00022692"/>
    </source>
</evidence>
<keyword evidence="4 8" id="KW-0732">Signal</keyword>
<accession>A8I482</accession>
<feature type="domain" description="POTRA" evidence="11">
    <location>
        <begin position="85"/>
        <end position="154"/>
    </location>
</feature>
<dbReference type="PANTHER" id="PTHR12815:SF23">
    <property type="entry name" value="OUTER MEMBRANE PROTEIN ASSEMBLY FACTOR BAMA"/>
    <property type="match status" value="1"/>
</dbReference>
<evidence type="ECO:0000256" key="4">
    <source>
        <dbReference type="ARBA" id="ARBA00022729"/>
    </source>
</evidence>
<evidence type="ECO:0000313" key="12">
    <source>
        <dbReference type="EMBL" id="BAF87699.1"/>
    </source>
</evidence>
<reference evidence="13" key="2">
    <citation type="submission" date="2007-04" db="EMBL/GenBank/DDBJ databases">
        <title>Complete genome sequence of the nitrogen-fixing bacterium Azorhizobium caulinodans ORS571.</title>
        <authorList>
            <person name="Lee K.B."/>
            <person name="Backer P.D."/>
            <person name="Aono T."/>
            <person name="Liu C.T."/>
            <person name="Suzuki S."/>
            <person name="Suzuki T."/>
            <person name="Kaneko T."/>
            <person name="Yamada M."/>
            <person name="Tabata S."/>
            <person name="Kupfer D.M."/>
            <person name="Najar F.Z."/>
            <person name="Wiley G.B."/>
            <person name="Roe B."/>
            <person name="Binnewies T."/>
            <person name="Ussery D."/>
            <person name="Vereecke D."/>
            <person name="Gevers D."/>
            <person name="Holsters M."/>
            <person name="Oyaizu H."/>
        </authorList>
    </citation>
    <scope>NUCLEOTIDE SEQUENCE [LARGE SCALE GENOMIC DNA]</scope>
    <source>
        <strain evidence="13">ATCC 43989 / DSM 5975 / JCM 20966 / LMG 6465 / NBRC 14845 / NCIMB 13405 / ORS 571</strain>
    </source>
</reference>
<dbReference type="InterPro" id="IPR039910">
    <property type="entry name" value="D15-like"/>
</dbReference>
<reference evidence="12 13" key="3">
    <citation type="journal article" date="2008" name="BMC Genomics">
        <title>The genome of the versatile nitrogen fixer Azorhizobium caulinodans ORS571.</title>
        <authorList>
            <person name="Lee KB."/>
            <person name="Backer P.D."/>
            <person name="Aono T."/>
            <person name="Liu CT."/>
            <person name="Suzuki S."/>
            <person name="Suzuki T."/>
            <person name="Kaneko T."/>
            <person name="Yamada M."/>
            <person name="Tabata S."/>
            <person name="Kupfer D.M."/>
            <person name="Najar F.Z."/>
            <person name="Wiley G.B."/>
            <person name="Roe B."/>
            <person name="Binnewies T.T."/>
            <person name="Ussery D.W."/>
            <person name="D'Haeze W."/>
            <person name="Herder J.D."/>
            <person name="Gevers D."/>
            <person name="Vereecke D."/>
            <person name="Holsters M."/>
            <person name="Oyaizu H."/>
        </authorList>
    </citation>
    <scope>NUCLEOTIDE SEQUENCE [LARGE SCALE GENOMIC DNA]</scope>
    <source>
        <strain evidence="13">ATCC 43989 / DSM 5975 / JCM 20966 / LMG 6465 / NBRC 14845 / NCIMB 13405 / ORS 571</strain>
    </source>
</reference>
<dbReference type="InterPro" id="IPR023707">
    <property type="entry name" value="OM_assembly_BamA"/>
</dbReference>
<dbReference type="HAMAP" id="MF_01430">
    <property type="entry name" value="OM_assembly_BamA"/>
    <property type="match status" value="1"/>
</dbReference>
<dbReference type="Gene3D" id="3.10.20.310">
    <property type="entry name" value="membrane protein fhac"/>
    <property type="match status" value="5"/>
</dbReference>
<comment type="similarity">
    <text evidence="8">Belongs to the BamA family.</text>
</comment>
<dbReference type="Proteomes" id="UP000000270">
    <property type="component" value="Chromosome"/>
</dbReference>
<feature type="domain" description="POTRA" evidence="11">
    <location>
        <begin position="326"/>
        <end position="405"/>
    </location>
</feature>
<evidence type="ECO:0000256" key="9">
    <source>
        <dbReference type="NCBIfam" id="TIGR03303"/>
    </source>
</evidence>
<dbReference type="GO" id="GO:0051205">
    <property type="term" value="P:protein insertion into membrane"/>
    <property type="evidence" value="ECO:0007669"/>
    <property type="project" value="UniProtKB-UniRule"/>
</dbReference>
<dbReference type="Pfam" id="PF01103">
    <property type="entry name" value="Omp85"/>
    <property type="match status" value="1"/>
</dbReference>
<dbReference type="Gene3D" id="2.40.160.50">
    <property type="entry name" value="membrane protein fhac: a member of the omp85/tpsb transporter family"/>
    <property type="match status" value="1"/>
</dbReference>